<dbReference type="Pfam" id="PF00176">
    <property type="entry name" value="SNF2-rel_dom"/>
    <property type="match status" value="1"/>
</dbReference>
<feature type="coiled-coil region" evidence="7">
    <location>
        <begin position="2267"/>
        <end position="2301"/>
    </location>
</feature>
<evidence type="ECO:0000256" key="7">
    <source>
        <dbReference type="SAM" id="Coils"/>
    </source>
</evidence>
<dbReference type="SUPFAM" id="SSF52540">
    <property type="entry name" value="P-loop containing nucleoside triphosphate hydrolases"/>
    <property type="match status" value="2"/>
</dbReference>
<evidence type="ECO:0000259" key="10">
    <source>
        <dbReference type="PROSITE" id="PS50013"/>
    </source>
</evidence>
<feature type="compositionally biased region" description="Basic and acidic residues" evidence="8">
    <location>
        <begin position="122"/>
        <end position="131"/>
    </location>
</feature>
<dbReference type="InterPro" id="IPR027417">
    <property type="entry name" value="P-loop_NTPase"/>
</dbReference>
<feature type="compositionally biased region" description="Pro residues" evidence="8">
    <location>
        <begin position="2517"/>
        <end position="2531"/>
    </location>
</feature>
<keyword evidence="7" id="KW-0175">Coiled coil</keyword>
<comment type="caution">
    <text evidence="13">The sequence shown here is derived from an EMBL/GenBank/DDBJ whole genome shotgun (WGS) entry which is preliminary data.</text>
</comment>
<dbReference type="GO" id="GO:0016787">
    <property type="term" value="F:hydrolase activity"/>
    <property type="evidence" value="ECO:0007669"/>
    <property type="project" value="UniProtKB-KW"/>
</dbReference>
<gene>
    <name evidence="13" type="ORF">TEA_002826</name>
</gene>
<dbReference type="CDD" id="cd18793">
    <property type="entry name" value="SF2_C_SNF"/>
    <property type="match status" value="1"/>
</dbReference>
<dbReference type="PROSITE" id="PS01359">
    <property type="entry name" value="ZF_PHD_1"/>
    <property type="match status" value="1"/>
</dbReference>
<feature type="domain" description="Helicase C-terminal" evidence="12">
    <location>
        <begin position="992"/>
        <end position="1154"/>
    </location>
</feature>
<dbReference type="Proteomes" id="UP000306102">
    <property type="component" value="Unassembled WGS sequence"/>
</dbReference>
<feature type="region of interest" description="Disordered" evidence="8">
    <location>
        <begin position="1295"/>
        <end position="1329"/>
    </location>
</feature>
<dbReference type="Gene3D" id="6.10.250.1310">
    <property type="match status" value="1"/>
</dbReference>
<evidence type="ECO:0000256" key="9">
    <source>
        <dbReference type="SAM" id="Phobius"/>
    </source>
</evidence>
<dbReference type="InterPro" id="IPR056882">
    <property type="entry name" value="MOM1_dom"/>
</dbReference>
<dbReference type="InterPro" id="IPR013083">
    <property type="entry name" value="Znf_RING/FYVE/PHD"/>
</dbReference>
<dbReference type="Gene3D" id="2.40.50.40">
    <property type="match status" value="2"/>
</dbReference>
<dbReference type="SUPFAM" id="SSF54160">
    <property type="entry name" value="Chromo domain-like"/>
    <property type="match status" value="2"/>
</dbReference>
<dbReference type="Gene3D" id="3.30.40.10">
    <property type="entry name" value="Zinc/RING finger domain, C3HC4 (zinc finger)"/>
    <property type="match status" value="1"/>
</dbReference>
<dbReference type="InterPro" id="IPR000953">
    <property type="entry name" value="Chromo/chromo_shadow_dom"/>
</dbReference>
<feature type="compositionally biased region" description="Basic and acidic residues" evidence="8">
    <location>
        <begin position="80"/>
        <end position="89"/>
    </location>
</feature>
<evidence type="ECO:0008006" key="15">
    <source>
        <dbReference type="Google" id="ProtNLM"/>
    </source>
</evidence>
<feature type="domain" description="PHD-type" evidence="11">
    <location>
        <begin position="448"/>
        <end position="497"/>
    </location>
</feature>
<dbReference type="InterPro" id="IPR001965">
    <property type="entry name" value="Znf_PHD"/>
</dbReference>
<keyword evidence="14" id="KW-1185">Reference proteome</keyword>
<dbReference type="Gene3D" id="3.40.50.10810">
    <property type="entry name" value="Tandem AAA-ATPase domain"/>
    <property type="match status" value="1"/>
</dbReference>
<dbReference type="EMBL" id="SDRB02005492">
    <property type="protein sequence ID" value="THG14197.1"/>
    <property type="molecule type" value="Genomic_DNA"/>
</dbReference>
<dbReference type="GO" id="GO:0008270">
    <property type="term" value="F:zinc ion binding"/>
    <property type="evidence" value="ECO:0007669"/>
    <property type="project" value="UniProtKB-KW"/>
</dbReference>
<dbReference type="Pfam" id="PF00271">
    <property type="entry name" value="Helicase_C"/>
    <property type="match status" value="1"/>
</dbReference>
<evidence type="ECO:0000259" key="11">
    <source>
        <dbReference type="PROSITE" id="PS50016"/>
    </source>
</evidence>
<sequence>MATDKRSSRNKDDNESNSPRKKTIIDKDSSTSGSTTPDTTGLRRSTRETPSRKQISSSPSTARKSEWIENRTPMTTPVKRKSEMVEKETPSPLRRSDRGKKHLSSSSSGSKKSEGGSGSSDVKLKKLKTEKSVIQLTLEAREISRREKQDPKSVGVKKKRMDARTYKSLFKQQRRRETVPDTDEELERPDKLSQVDSSCCGGSVSKQVEDEEDGSDKFLERMGEECTEGAREGCAERSNCRLRNFDAEALGNHGEVGVSCSSQKHSSREETYETSEGNDLNASMTDQRVDETLDGSESVQVDCSAVVKLQTPELVGSSCMGRLRDDDIDEETGDKVSSKRKRYTVEMDSKASAKFESERICTTNVDAVSPPSSGCKRDNCFGACLTCSKWKRVEVVVLVVAAAEVVVVATAMAVAVVAALDRVEPEVKVQGLVDKNNGIALRKESALDVTCFICKLGEKLLCCDGKGCKRSYHLTCLDPPLDDVPLRDWHCFSCVKKKIELGVHSVSEGVESIWDAREIEVQDTEGSRKQKQYFVKYKGLAHVHNHWVPEPQLLLEAPLLVSKFNQNNQDPCCNKSIAFQAMKWMEQWSVPHRLLKKRLLRSPKQQDDYNNGHTVDISDCDSEWLVKWCGLDYECATWELENASFLHSPEAQILIKEYENRLQRAKRVVSFSLVDKNSKGSFVKLSKLPVEVLPEIDYNQLSPVNKLRDYWHKGRNAIVINRQERVTEVVLFILSLLSDVSQPFLIISNSSVLSLWEAEFSRLAPSTDVVVYGGSKDSRRIIRTLEFSEDGGCTMFQVLLCPINALVEDLEMLECLRWEAIIVDESQHIGISKHFEQIKMLTTEVRVLLFNGQFKDSIAEHFNLLSLLDSPSDGPKTDLNDNLGKLRERLSSFIAYDCKSDSSRFLEYWVPVLISNVQLEQYCATLLSNSMSLRSCLRNDPFGVLHDILISTRKCCDHPYIVDPSLKGFLNKGLPVVEYLDVDIKASGKLQLLDKILSEIKNRGLRVVILFQPIFSGRNSIGEILDDFLSQRFGRDSYEHVEVGTLPPKKQAALNRFNDKSSGRFVFLLENRACQNSIKLSSVDTIVIFDSDWNPANDLKALHRLSIDSSFEQIKIFRLYSSGTVEEKVLVLATHGTTLDSNLRRISCSMMHMLLMWGASCLFNKLDEFHDGTISTTGANISSEPSLLRDVAKEFMALLCHDGENTYTNNSFIIKVQHSGGIYSKDVSLLGELTIQLTDGDEPQVFWTKLLDGRNPQWIHSSGPAQRNRKRVQYYKDIPEKPVVEADEVGKKRKMVVNNNADPASLSPRLKESELPGDGGGGSGVPTGSASQLLPRLTACVTGALNTNHASTSPFPSNGISSLPEVEMVEPEEGVRLRDVQKSLHVLLKPEISKLCEILQLSINQFQHIQSTSQPFSFASIFSFFHSGLLGSSSAQEDIKVMVGKFLKYVIDNHHVNREPATILQAFEISLCWIAASLLKNKIDKKESLLLAKQHLNFGCTEDEANNVYSKLRLLKKMFLLRVENFEDSESSKDSLSAEDIMKELLDARISQSAVFSRQNVKVENEERLKNQEFAEVRLLSEQVQAPKHKIEGKEISKRIKLIQKKCEKQMTKLIRKQQVQIQEFYKLWELGRVEIEKQHNWETTLVYSIHSDIPVRLEKLKILDDEFAKKREEHKRQKETRLKDLEAKQLAERNVERKNAARWLEIVKSQAQAELSGELPLNGFEFGGTIEHRVHNDRRNNASISGCLVDEQSPNGMQASEVTPSDIPTTAASETVGCGVTIETPTLPLHPNHETDAVDSMAEASITGFEKLSNLTSSADTPENNVFANPPSKVRIIDGAPSSAQEVPESAMNELVGAADSVEFVNLDVESDRDGLDTSVLDASTNQNEAAGSSINGDSLSVEQSVLRAPLVQPVITPAQAGMSPQNLFLSDPHLFSPEGCDNKSTLRGIAHTRATLAQLRCQPLATLLQPFSTSATPIPIASLLQRRPSLSPQSASALHPLLPPSQQPHFFSASHLPSPPTPSCLSCSSPLLPSRLSPSAPFFVSEIDVVRSAISNLCAVLRSPTIVFISFCIVLRSLSYLQRLILGFNCDHFKSSSEMNQRSDSQCCHLTCQDKFAQLSTSTGLHDIDARVSGYQNVPTGAGPADQTNHESVVIEHLELLQLSPSADLCVDENQLNIGSASGVEQPRSEGHITSFNMEASQIAEASSQLVEDTVGLQSQVVPGTHLGMPSPIDALGGFETHLPFGPHQMASRMPAHPSYPDPLQNELERLRKEADQAMKVYEDTKQQLKSDCEKEIEEIIAEICRKHEAILHAAEAAFLLKKKELDTNHQKVLMNKMLAEAYRLKCPDIRSYGAMGMQQVANSNFMHSLLSSQPAAGPSLLAGSSSVVPAAASQQTPLPPMQVMQPPSPPVQVMQHPSPPLQVVHHPSPPAQVVHHPSPPVQVVHHPSVLFSSMPTGPPPTVNLQVVSEIRAPAPHLQPFRPSSSMSPISSLPHGLPSQHIPRNHRTTSLAVPLAPPRPPTPPPPQPPTHRYGDYERNLRPEFTGGLLGLQNSSLSAMGLLAAFDNQRGACPPNFLPPLPDFSSTFGALDGALGSEGDSGRINLAPSGVEATDIVCLSDDD</sequence>
<dbReference type="SMART" id="SM00298">
    <property type="entry name" value="CHROMO"/>
    <property type="match status" value="2"/>
</dbReference>
<feature type="compositionally biased region" description="Basic and acidic residues" evidence="8">
    <location>
        <begin position="1"/>
        <end position="14"/>
    </location>
</feature>
<evidence type="ECO:0000256" key="5">
    <source>
        <dbReference type="ARBA" id="ARBA00022833"/>
    </source>
</evidence>
<feature type="region of interest" description="Disordered" evidence="8">
    <location>
        <begin position="1"/>
        <end position="215"/>
    </location>
</feature>
<feature type="transmembrane region" description="Helical" evidence="9">
    <location>
        <begin position="395"/>
        <end position="420"/>
    </location>
</feature>
<evidence type="ECO:0000256" key="4">
    <source>
        <dbReference type="ARBA" id="ARBA00022801"/>
    </source>
</evidence>
<keyword evidence="9" id="KW-1133">Transmembrane helix</keyword>
<dbReference type="PROSITE" id="PS50016">
    <property type="entry name" value="ZF_PHD_2"/>
    <property type="match status" value="1"/>
</dbReference>
<organism evidence="13 14">
    <name type="scientific">Camellia sinensis var. sinensis</name>
    <name type="common">China tea</name>
    <dbReference type="NCBI Taxonomy" id="542762"/>
    <lineage>
        <taxon>Eukaryota</taxon>
        <taxon>Viridiplantae</taxon>
        <taxon>Streptophyta</taxon>
        <taxon>Embryophyta</taxon>
        <taxon>Tracheophyta</taxon>
        <taxon>Spermatophyta</taxon>
        <taxon>Magnoliopsida</taxon>
        <taxon>eudicotyledons</taxon>
        <taxon>Gunneridae</taxon>
        <taxon>Pentapetalae</taxon>
        <taxon>asterids</taxon>
        <taxon>Ericales</taxon>
        <taxon>Theaceae</taxon>
        <taxon>Camellia</taxon>
    </lineage>
</organism>
<dbReference type="InterPro" id="IPR011011">
    <property type="entry name" value="Znf_FYVE_PHD"/>
</dbReference>
<dbReference type="InterPro" id="IPR038718">
    <property type="entry name" value="SNF2-like_sf"/>
</dbReference>
<keyword evidence="9" id="KW-0812">Transmembrane</keyword>
<feature type="region of interest" description="Disordered" evidence="8">
    <location>
        <begin position="253"/>
        <end position="280"/>
    </location>
</feature>
<evidence type="ECO:0000313" key="13">
    <source>
        <dbReference type="EMBL" id="THG14197.1"/>
    </source>
</evidence>
<evidence type="ECO:0000256" key="6">
    <source>
        <dbReference type="PROSITE-ProRule" id="PRU00146"/>
    </source>
</evidence>
<feature type="compositionally biased region" description="Low complexity" evidence="8">
    <location>
        <begin position="30"/>
        <end position="40"/>
    </location>
</feature>
<dbReference type="InterPro" id="IPR049730">
    <property type="entry name" value="SNF2/RAD54-like_C"/>
</dbReference>
<dbReference type="Gene3D" id="3.40.50.300">
    <property type="entry name" value="P-loop containing nucleotide triphosphate hydrolases"/>
    <property type="match status" value="1"/>
</dbReference>
<feature type="domain" description="Chromo" evidence="10">
    <location>
        <begin position="519"/>
        <end position="569"/>
    </location>
</feature>
<evidence type="ECO:0000256" key="2">
    <source>
        <dbReference type="ARBA" id="ARBA00022737"/>
    </source>
</evidence>
<feature type="coiled-coil region" evidence="7">
    <location>
        <begin position="1661"/>
        <end position="1689"/>
    </location>
</feature>
<dbReference type="InterPro" id="IPR039322">
    <property type="entry name" value="MOM1"/>
</dbReference>
<dbReference type="PROSITE" id="PS51194">
    <property type="entry name" value="HELICASE_CTER"/>
    <property type="match status" value="1"/>
</dbReference>
<dbReference type="Pfam" id="PF25029">
    <property type="entry name" value="MOM1"/>
    <property type="match status" value="1"/>
</dbReference>
<dbReference type="PANTHER" id="PTHR35116:SF2">
    <property type="entry name" value="ATP-DEPENDENT HELICASE FAMILY PROTEIN-RELATED"/>
    <property type="match status" value="1"/>
</dbReference>
<keyword evidence="4" id="KW-0378">Hydrolase</keyword>
<dbReference type="Pfam" id="PF00628">
    <property type="entry name" value="PHD"/>
    <property type="match status" value="1"/>
</dbReference>
<dbReference type="InterPro" id="IPR000330">
    <property type="entry name" value="SNF2_N"/>
</dbReference>
<feature type="compositionally biased region" description="Polar residues" evidence="8">
    <location>
        <begin position="52"/>
        <end position="62"/>
    </location>
</feature>
<feature type="compositionally biased region" description="Low complexity" evidence="8">
    <location>
        <begin position="2482"/>
        <end position="2496"/>
    </location>
</feature>
<name>A0A4V3WNX2_CAMSN</name>
<proteinExistence type="predicted"/>
<dbReference type="GO" id="GO:0005524">
    <property type="term" value="F:ATP binding"/>
    <property type="evidence" value="ECO:0007669"/>
    <property type="project" value="InterPro"/>
</dbReference>
<dbReference type="PANTHER" id="PTHR35116">
    <property type="entry name" value="HELICASE PROTEIN MOM1"/>
    <property type="match status" value="1"/>
</dbReference>
<evidence type="ECO:0000313" key="14">
    <source>
        <dbReference type="Proteomes" id="UP000306102"/>
    </source>
</evidence>
<keyword evidence="5" id="KW-0862">Zinc</keyword>
<dbReference type="SMART" id="SM00249">
    <property type="entry name" value="PHD"/>
    <property type="match status" value="1"/>
</dbReference>
<keyword evidence="1" id="KW-0479">Metal-binding</keyword>
<reference evidence="13 14" key="1">
    <citation type="journal article" date="2018" name="Proc. Natl. Acad. Sci. U.S.A.">
        <title>Draft genome sequence of Camellia sinensis var. sinensis provides insights into the evolution of the tea genome and tea quality.</title>
        <authorList>
            <person name="Wei C."/>
            <person name="Yang H."/>
            <person name="Wang S."/>
            <person name="Zhao J."/>
            <person name="Liu C."/>
            <person name="Gao L."/>
            <person name="Xia E."/>
            <person name="Lu Y."/>
            <person name="Tai Y."/>
            <person name="She G."/>
            <person name="Sun J."/>
            <person name="Cao H."/>
            <person name="Tong W."/>
            <person name="Gao Q."/>
            <person name="Li Y."/>
            <person name="Deng W."/>
            <person name="Jiang X."/>
            <person name="Wang W."/>
            <person name="Chen Q."/>
            <person name="Zhang S."/>
            <person name="Li H."/>
            <person name="Wu J."/>
            <person name="Wang P."/>
            <person name="Li P."/>
            <person name="Shi C."/>
            <person name="Zheng F."/>
            <person name="Jian J."/>
            <person name="Huang B."/>
            <person name="Shan D."/>
            <person name="Shi M."/>
            <person name="Fang C."/>
            <person name="Yue Y."/>
            <person name="Li F."/>
            <person name="Li D."/>
            <person name="Wei S."/>
            <person name="Han B."/>
            <person name="Jiang C."/>
            <person name="Yin Y."/>
            <person name="Xia T."/>
            <person name="Zhang Z."/>
            <person name="Bennetzen J.L."/>
            <person name="Zhao S."/>
            <person name="Wan X."/>
        </authorList>
    </citation>
    <scope>NUCLEOTIDE SEQUENCE [LARGE SCALE GENOMIC DNA]</scope>
    <source>
        <strain evidence="14">cv. Shuchazao</strain>
        <tissue evidence="13">Leaf</tissue>
    </source>
</reference>
<keyword evidence="2" id="KW-0677">Repeat</keyword>
<evidence type="ECO:0000256" key="1">
    <source>
        <dbReference type="ARBA" id="ARBA00022723"/>
    </source>
</evidence>
<accession>A0A4V3WNX2</accession>
<dbReference type="PROSITE" id="PS50013">
    <property type="entry name" value="CHROMO_2"/>
    <property type="match status" value="1"/>
</dbReference>
<feature type="region of interest" description="Disordered" evidence="8">
    <location>
        <begin position="2478"/>
        <end position="2537"/>
    </location>
</feature>
<dbReference type="InterPro" id="IPR001650">
    <property type="entry name" value="Helicase_C-like"/>
</dbReference>
<evidence type="ECO:0000256" key="3">
    <source>
        <dbReference type="ARBA" id="ARBA00022771"/>
    </source>
</evidence>
<feature type="compositionally biased region" description="Basic and acidic residues" evidence="8">
    <location>
        <begin position="139"/>
        <end position="151"/>
    </location>
</feature>
<keyword evidence="9" id="KW-0472">Membrane</keyword>
<dbReference type="GO" id="GO:0031507">
    <property type="term" value="P:heterochromatin formation"/>
    <property type="evidence" value="ECO:0007669"/>
    <property type="project" value="InterPro"/>
</dbReference>
<keyword evidence="3 6" id="KW-0863">Zinc-finger</keyword>
<dbReference type="InterPro" id="IPR016197">
    <property type="entry name" value="Chromo-like_dom_sf"/>
</dbReference>
<dbReference type="InterPro" id="IPR019786">
    <property type="entry name" value="Zinc_finger_PHD-type_CS"/>
</dbReference>
<dbReference type="SUPFAM" id="SSF57903">
    <property type="entry name" value="FYVE/PHD zinc finger"/>
    <property type="match status" value="1"/>
</dbReference>
<evidence type="ECO:0000256" key="8">
    <source>
        <dbReference type="SAM" id="MobiDB-lite"/>
    </source>
</evidence>
<protein>
    <recommendedName>
        <fullName evidence="15">Helicase protein MOM1</fullName>
    </recommendedName>
</protein>
<dbReference type="InterPro" id="IPR019787">
    <property type="entry name" value="Znf_PHD-finger"/>
</dbReference>
<evidence type="ECO:0000259" key="12">
    <source>
        <dbReference type="PROSITE" id="PS51194"/>
    </source>
</evidence>
<dbReference type="STRING" id="542762.A0A4V3WNX2"/>